<name>A0A9W5TBB3_BABOV</name>
<dbReference type="EMBL" id="BLIY01000017">
    <property type="protein sequence ID" value="GFE55069.1"/>
    <property type="molecule type" value="Genomic_DNA"/>
</dbReference>
<accession>A0A9W5TBB3</accession>
<keyword evidence="1" id="KW-0418">Kinase</keyword>
<dbReference type="AlphaFoldDB" id="A0A9W5TBB3"/>
<reference evidence="1" key="1">
    <citation type="submission" date="2019-12" db="EMBL/GenBank/DDBJ databases">
        <title>Genome sequence of Babesia ovis.</title>
        <authorList>
            <person name="Yamagishi J."/>
            <person name="Sevinc F."/>
            <person name="Xuan X."/>
        </authorList>
    </citation>
    <scope>NUCLEOTIDE SEQUENCE</scope>
    <source>
        <strain evidence="1">Selcuk</strain>
    </source>
</reference>
<evidence type="ECO:0000313" key="1">
    <source>
        <dbReference type="EMBL" id="GFE55069.1"/>
    </source>
</evidence>
<gene>
    <name evidence="1" type="ORF">BaOVIS_024730</name>
</gene>
<dbReference type="OrthoDB" id="364811at2759"/>
<comment type="caution">
    <text evidence="1">The sequence shown here is derived from an EMBL/GenBank/DDBJ whole genome shotgun (WGS) entry which is preliminary data.</text>
</comment>
<keyword evidence="1" id="KW-0808">Transferase</keyword>
<proteinExistence type="predicted"/>
<dbReference type="GO" id="GO:0016301">
    <property type="term" value="F:kinase activity"/>
    <property type="evidence" value="ECO:0007669"/>
    <property type="project" value="UniProtKB-KW"/>
</dbReference>
<dbReference type="Proteomes" id="UP001057455">
    <property type="component" value="Unassembled WGS sequence"/>
</dbReference>
<organism evidence="1 2">
    <name type="scientific">Babesia ovis</name>
    <dbReference type="NCBI Taxonomy" id="5869"/>
    <lineage>
        <taxon>Eukaryota</taxon>
        <taxon>Sar</taxon>
        <taxon>Alveolata</taxon>
        <taxon>Apicomplexa</taxon>
        <taxon>Aconoidasida</taxon>
        <taxon>Piroplasmida</taxon>
        <taxon>Babesiidae</taxon>
        <taxon>Babesia</taxon>
    </lineage>
</organism>
<protein>
    <submittedName>
        <fullName evidence="1">PAS PAC sensor signal transduction histidine kinase, putative</fullName>
    </submittedName>
</protein>
<sequence>MIPVIDAIVNSLGELSKRKVKRSARIWTKRLGDLFDRRDRINTTRVPTIVKHIVENQLETHRKSQELLQHFVTVVDDLENLSSREIFALCYAFSVIGEEHLTNHILHKHCESAIAATKHDIQGFTDVIKAISFVASREQAALQSDASGALQPTRTLELCDQVIEVASQQLEAFQHNVYNKDHAAAGEVVTHSVFLAQLYNKSYTFVSGTCRWVDAASICSRVRISQKLSTQQHMLLSQQIASSSYRDTLSTLRYIYHMRYPQEAYLQQLYTRLCATTGASTHMCRREALETLGYFLQQLKDNNTDGNDKTKALLEYLSGIQRSGVLTNGHVSTHRWNYPVMLTRNG</sequence>
<keyword evidence="2" id="KW-1185">Reference proteome</keyword>
<evidence type="ECO:0000313" key="2">
    <source>
        <dbReference type="Proteomes" id="UP001057455"/>
    </source>
</evidence>